<evidence type="ECO:0000256" key="1">
    <source>
        <dbReference type="ARBA" id="ARBA00007730"/>
    </source>
</evidence>
<evidence type="ECO:0000256" key="2">
    <source>
        <dbReference type="ARBA" id="ARBA00022964"/>
    </source>
</evidence>
<dbReference type="Proteomes" id="UP000676996">
    <property type="component" value="Unassembled WGS sequence"/>
</dbReference>
<dbReference type="PANTHER" id="PTHR46332:SF5">
    <property type="entry name" value="ASPARTATE BETA-HYDROXYLASE DOMAIN CONTAINING 2"/>
    <property type="match status" value="1"/>
</dbReference>
<keyword evidence="3" id="KW-0560">Oxidoreductase</keyword>
<comment type="similarity">
    <text evidence="1">Belongs to the aspartyl/asparaginyl beta-hydroxylase family.</text>
</comment>
<dbReference type="EMBL" id="JAGRQC010000002">
    <property type="protein sequence ID" value="MBR0552615.1"/>
    <property type="molecule type" value="Genomic_DNA"/>
</dbReference>
<evidence type="ECO:0000313" key="5">
    <source>
        <dbReference type="EMBL" id="MBR0552615.1"/>
    </source>
</evidence>
<feature type="domain" description="Aspartyl/asparaginy/proline hydroxylase" evidence="4">
    <location>
        <begin position="144"/>
        <end position="297"/>
    </location>
</feature>
<evidence type="ECO:0000259" key="4">
    <source>
        <dbReference type="Pfam" id="PF05118"/>
    </source>
</evidence>
<dbReference type="PANTHER" id="PTHR46332">
    <property type="entry name" value="ASPARTATE BETA-HYDROXYLASE DOMAIN-CONTAINING PROTEIN 2"/>
    <property type="match status" value="1"/>
</dbReference>
<protein>
    <submittedName>
        <fullName evidence="5">Aspartyl/asparaginyl beta-hydroxylase domain-containing protein</fullName>
    </submittedName>
</protein>
<evidence type="ECO:0000313" key="6">
    <source>
        <dbReference type="Proteomes" id="UP000676996"/>
    </source>
</evidence>
<dbReference type="Pfam" id="PF05118">
    <property type="entry name" value="Asp_Arg_Hydrox"/>
    <property type="match status" value="1"/>
</dbReference>
<dbReference type="InterPro" id="IPR007803">
    <property type="entry name" value="Asp/Arg/Pro-Hydrxlase"/>
</dbReference>
<dbReference type="GO" id="GO:0051213">
    <property type="term" value="F:dioxygenase activity"/>
    <property type="evidence" value="ECO:0007669"/>
    <property type="project" value="UniProtKB-KW"/>
</dbReference>
<evidence type="ECO:0000256" key="3">
    <source>
        <dbReference type="ARBA" id="ARBA00023002"/>
    </source>
</evidence>
<keyword evidence="2" id="KW-0223">Dioxygenase</keyword>
<accession>A0A8T4IHQ8</accession>
<proteinExistence type="inferred from homology"/>
<name>A0A8T4IHQ8_9SPHN</name>
<dbReference type="GO" id="GO:0016020">
    <property type="term" value="C:membrane"/>
    <property type="evidence" value="ECO:0007669"/>
    <property type="project" value="TreeGrafter"/>
</dbReference>
<comment type="caution">
    <text evidence="5">The sequence shown here is derived from an EMBL/GenBank/DDBJ whole genome shotgun (WGS) entry which is preliminary data.</text>
</comment>
<dbReference type="SUPFAM" id="SSF51197">
    <property type="entry name" value="Clavaminate synthase-like"/>
    <property type="match status" value="1"/>
</dbReference>
<dbReference type="Gene3D" id="2.60.120.330">
    <property type="entry name" value="B-lactam Antibiotic, Isopenicillin N Synthase, Chain"/>
    <property type="match status" value="1"/>
</dbReference>
<sequence>MIAKLPCPAPIRQRHRNSPDARFWAPLRHYLVPSSRYPILRFRIVPPRVIRRAAPTLRFGRTIFTAPGISGVTFEASTRDKNLWPKSGHGAPALRAEPGRPLIIRIGKRLRGLFDRLIERSSLVSNDPVLDVREFEWTAMLRGNWRTIRDEAMRVALQSGASPSLATISPDHRAIAQVDMWKSYFLWGYGFPIEENLARCPETAKLVARIPRLNSAFFSILEPGTHIPAHRGVTKGLITCHLGLAVPRDGDVRMRVGNRVVRWSEGETLVFDDTYDHEVWNDTNGTRVVLLIQFERPLRNPGKWVADLFLGAVRRSAFVQEARRNLAHWNAALKQLDI</sequence>
<organism evidence="5 6">
    <name type="scientific">Stakelama marina</name>
    <dbReference type="NCBI Taxonomy" id="2826939"/>
    <lineage>
        <taxon>Bacteria</taxon>
        <taxon>Pseudomonadati</taxon>
        <taxon>Pseudomonadota</taxon>
        <taxon>Alphaproteobacteria</taxon>
        <taxon>Sphingomonadales</taxon>
        <taxon>Sphingomonadaceae</taxon>
        <taxon>Stakelama</taxon>
    </lineage>
</organism>
<dbReference type="AlphaFoldDB" id="A0A8T4IHQ8"/>
<keyword evidence="6" id="KW-1185">Reference proteome</keyword>
<reference evidence="5" key="1">
    <citation type="submission" date="2021-04" db="EMBL/GenBank/DDBJ databases">
        <title>Ouciella asimina sp. nov., isolated from the surface seawater in the hydrothermal field of Okinawa Trough.</title>
        <authorList>
            <person name="Shuang W."/>
        </authorList>
    </citation>
    <scope>NUCLEOTIDE SEQUENCE</scope>
    <source>
        <strain evidence="5">LXI357</strain>
    </source>
</reference>
<dbReference type="InterPro" id="IPR027443">
    <property type="entry name" value="IPNS-like_sf"/>
</dbReference>
<gene>
    <name evidence="5" type="ORF">J7S20_08870</name>
</gene>
<dbReference type="InterPro" id="IPR051821">
    <property type="entry name" value="Asp/Asn_beta-hydroxylase"/>
</dbReference>